<dbReference type="PROSITE" id="PS51257">
    <property type="entry name" value="PROKAR_LIPOPROTEIN"/>
    <property type="match status" value="1"/>
</dbReference>
<accession>A0ABX0YT94</accession>
<reference evidence="1 2" key="1">
    <citation type="submission" date="2020-03" db="EMBL/GenBank/DDBJ databases">
        <title>WGS of actinomycetes isolated from Thailand.</title>
        <authorList>
            <person name="Thawai C."/>
        </authorList>
    </citation>
    <scope>NUCLEOTIDE SEQUENCE [LARGE SCALE GENOMIC DNA]</scope>
    <source>
        <strain evidence="1 2">NBRC 13905</strain>
    </source>
</reference>
<keyword evidence="2" id="KW-1185">Reference proteome</keyword>
<dbReference type="RefSeq" id="WP_125500403.1">
    <property type="nucleotide sequence ID" value="NZ_BMVZ01000010.1"/>
</dbReference>
<proteinExistence type="predicted"/>
<dbReference type="Proteomes" id="UP000635996">
    <property type="component" value="Unassembled WGS sequence"/>
</dbReference>
<name>A0ABX0YT94_STRTL</name>
<sequence length="97" mass="10178">MDVLRRAVRACSHGVMISTGCLDRFLNCRAGRGLYAAVQPCAADRRPLGVVVRLGPIATRADAEAVAAWLQAGMPDDGSLAESLLAAPAPRQVAHLN</sequence>
<protein>
    <submittedName>
        <fullName evidence="1">Uncharacterized protein</fullName>
    </submittedName>
</protein>
<organism evidence="1 2">
    <name type="scientific">Streptomyces thermoviolaceus subsp. thermoviolaceus</name>
    <dbReference type="NCBI Taxonomy" id="66860"/>
    <lineage>
        <taxon>Bacteria</taxon>
        <taxon>Bacillati</taxon>
        <taxon>Actinomycetota</taxon>
        <taxon>Actinomycetes</taxon>
        <taxon>Kitasatosporales</taxon>
        <taxon>Streptomycetaceae</taxon>
        <taxon>Streptomyces</taxon>
    </lineage>
</organism>
<comment type="caution">
    <text evidence="1">The sequence shown here is derived from an EMBL/GenBank/DDBJ whole genome shotgun (WGS) entry which is preliminary data.</text>
</comment>
<gene>
    <name evidence="1" type="ORF">HCJ95_15495</name>
</gene>
<dbReference type="EMBL" id="JAATEL010000015">
    <property type="protein sequence ID" value="NJP15658.1"/>
    <property type="molecule type" value="Genomic_DNA"/>
</dbReference>
<evidence type="ECO:0000313" key="2">
    <source>
        <dbReference type="Proteomes" id="UP000635996"/>
    </source>
</evidence>
<evidence type="ECO:0000313" key="1">
    <source>
        <dbReference type="EMBL" id="NJP15658.1"/>
    </source>
</evidence>